<accession>A0A6H5HCU6</accession>
<keyword evidence="2" id="KW-1185">Reference proteome</keyword>
<dbReference type="EMBL" id="CADCXU010028297">
    <property type="protein sequence ID" value="CAB0015016.1"/>
    <property type="molecule type" value="Genomic_DNA"/>
</dbReference>
<evidence type="ECO:0000313" key="2">
    <source>
        <dbReference type="Proteomes" id="UP000479000"/>
    </source>
</evidence>
<name>A0A6H5HCU6_9HEMI</name>
<dbReference type="AlphaFoldDB" id="A0A6H5HCU6"/>
<evidence type="ECO:0000313" key="1">
    <source>
        <dbReference type="EMBL" id="CAB0015016.1"/>
    </source>
</evidence>
<gene>
    <name evidence="1" type="ORF">NTEN_LOCUS19413</name>
</gene>
<sequence length="74" mass="8596">MDRVCNVVPNFLHSLSGEGRQFCSRNYVFGGEYFLSFCLHLRRRKCSAAVRRGERVSWNLKNSNLNKNISQSIK</sequence>
<reference evidence="1 2" key="1">
    <citation type="submission" date="2020-02" db="EMBL/GenBank/DDBJ databases">
        <authorList>
            <person name="Ferguson B K."/>
        </authorList>
    </citation>
    <scope>NUCLEOTIDE SEQUENCE [LARGE SCALE GENOMIC DNA]</scope>
</reference>
<proteinExistence type="predicted"/>
<protein>
    <submittedName>
        <fullName evidence="1">Uncharacterized protein</fullName>
    </submittedName>
</protein>
<organism evidence="1 2">
    <name type="scientific">Nesidiocoris tenuis</name>
    <dbReference type="NCBI Taxonomy" id="355587"/>
    <lineage>
        <taxon>Eukaryota</taxon>
        <taxon>Metazoa</taxon>
        <taxon>Ecdysozoa</taxon>
        <taxon>Arthropoda</taxon>
        <taxon>Hexapoda</taxon>
        <taxon>Insecta</taxon>
        <taxon>Pterygota</taxon>
        <taxon>Neoptera</taxon>
        <taxon>Paraneoptera</taxon>
        <taxon>Hemiptera</taxon>
        <taxon>Heteroptera</taxon>
        <taxon>Panheteroptera</taxon>
        <taxon>Cimicomorpha</taxon>
        <taxon>Miridae</taxon>
        <taxon>Dicyphina</taxon>
        <taxon>Nesidiocoris</taxon>
    </lineage>
</organism>
<dbReference type="Proteomes" id="UP000479000">
    <property type="component" value="Unassembled WGS sequence"/>
</dbReference>